<gene>
    <name evidence="1" type="ORF">CPELLU_LOCUS1528</name>
</gene>
<dbReference type="Proteomes" id="UP000789759">
    <property type="component" value="Unassembled WGS sequence"/>
</dbReference>
<accession>A0A9N8Z8U4</accession>
<evidence type="ECO:0000313" key="2">
    <source>
        <dbReference type="Proteomes" id="UP000789759"/>
    </source>
</evidence>
<dbReference type="EMBL" id="CAJVQA010000569">
    <property type="protein sequence ID" value="CAG8481259.1"/>
    <property type="molecule type" value="Genomic_DNA"/>
</dbReference>
<sequence length="103" mass="12157">MNNNDLQLIYQYMVQPTNHQKENKTTHHQKLINIVEHLLDDELKSTIHLLDTMWYSKGSNKGSLLSSFLQNKVLNYINSSLYKSNQDSILLIQYNKTLYKKID</sequence>
<name>A0A9N8Z8U4_9GLOM</name>
<dbReference type="AlphaFoldDB" id="A0A9N8Z8U4"/>
<protein>
    <submittedName>
        <fullName evidence="1">20141_t:CDS:1</fullName>
    </submittedName>
</protein>
<comment type="caution">
    <text evidence="1">The sequence shown here is derived from an EMBL/GenBank/DDBJ whole genome shotgun (WGS) entry which is preliminary data.</text>
</comment>
<evidence type="ECO:0000313" key="1">
    <source>
        <dbReference type="EMBL" id="CAG8481259.1"/>
    </source>
</evidence>
<dbReference type="OrthoDB" id="2445505at2759"/>
<keyword evidence="2" id="KW-1185">Reference proteome</keyword>
<proteinExistence type="predicted"/>
<reference evidence="1" key="1">
    <citation type="submission" date="2021-06" db="EMBL/GenBank/DDBJ databases">
        <authorList>
            <person name="Kallberg Y."/>
            <person name="Tangrot J."/>
            <person name="Rosling A."/>
        </authorList>
    </citation>
    <scope>NUCLEOTIDE SEQUENCE</scope>
    <source>
        <strain evidence="1">FL966</strain>
    </source>
</reference>
<organism evidence="1 2">
    <name type="scientific">Cetraspora pellucida</name>
    <dbReference type="NCBI Taxonomy" id="1433469"/>
    <lineage>
        <taxon>Eukaryota</taxon>
        <taxon>Fungi</taxon>
        <taxon>Fungi incertae sedis</taxon>
        <taxon>Mucoromycota</taxon>
        <taxon>Glomeromycotina</taxon>
        <taxon>Glomeromycetes</taxon>
        <taxon>Diversisporales</taxon>
        <taxon>Gigasporaceae</taxon>
        <taxon>Cetraspora</taxon>
    </lineage>
</organism>